<comment type="caution">
    <text evidence="8">The sequence shown here is derived from an EMBL/GenBank/DDBJ whole genome shotgun (WGS) entry which is preliminary data.</text>
</comment>
<evidence type="ECO:0000313" key="8">
    <source>
        <dbReference type="EMBL" id="KKO02562.1"/>
    </source>
</evidence>
<reference evidence="8" key="1">
    <citation type="journal article" date="2015" name="Nature">
        <title>Complex archaea that bridge the gap between prokaryotes and eukaryotes.</title>
        <authorList>
            <person name="Spang A."/>
            <person name="Saw J.H."/>
            <person name="Jorgensen S.L."/>
            <person name="Zaremba-Niedzwiedzka K."/>
            <person name="Martijn J."/>
            <person name="Lind A.E."/>
            <person name="van Eijk R."/>
            <person name="Schleper C."/>
            <person name="Guy L."/>
            <person name="Ettema T.J."/>
        </authorList>
    </citation>
    <scope>NUCLEOTIDE SEQUENCE</scope>
</reference>
<gene>
    <name evidence="8" type="ORF">LCGC14_0105180</name>
</gene>
<dbReference type="PANTHER" id="PTHR47755:SF1">
    <property type="entry name" value="CELL DIVISION PROTEIN FTSX"/>
    <property type="match status" value="1"/>
</dbReference>
<feature type="transmembrane region" description="Helical" evidence="6">
    <location>
        <begin position="233"/>
        <end position="251"/>
    </location>
</feature>
<evidence type="ECO:0000256" key="3">
    <source>
        <dbReference type="ARBA" id="ARBA00022692"/>
    </source>
</evidence>
<keyword evidence="5 6" id="KW-0472">Membrane</keyword>
<comment type="subcellular location">
    <subcellularLocation>
        <location evidence="1">Cell membrane</location>
        <topology evidence="1">Multi-pass membrane protein</topology>
    </subcellularLocation>
</comment>
<evidence type="ECO:0000259" key="7">
    <source>
        <dbReference type="Pfam" id="PF02687"/>
    </source>
</evidence>
<accession>A0A0F9XSR7</accession>
<sequence>MKMLRIALASLWNGDRQADRVVPPSGFTAQLTLFAAATMAFLAVFALALSLASGRLAHIWGQELARTATIRVVAPIDQRSAQTDAALRILETTKGVATARALTDEEQQSLLAPWFGPELAIDALPVPRLIEIIEEDDGMDADGLRLRLAAEVPGAVLDNHSRWRAPLVKAASRLKLLGWVSMTLIIATLAAMVTLAANAALSANAQVIAVLRLVGATDSYIAQAFIRRFTLRALTGAAAGTGLGLLAILLLPSTADAGGFLTGLGFQGWHWIVPLVIPFLSGGVAFVATGAAARRTLKDLA</sequence>
<evidence type="ECO:0000256" key="6">
    <source>
        <dbReference type="SAM" id="Phobius"/>
    </source>
</evidence>
<dbReference type="InterPro" id="IPR004513">
    <property type="entry name" value="FtsX"/>
</dbReference>
<dbReference type="GO" id="GO:0032153">
    <property type="term" value="C:cell division site"/>
    <property type="evidence" value="ECO:0007669"/>
    <property type="project" value="TreeGrafter"/>
</dbReference>
<feature type="domain" description="ABC3 transporter permease C-terminal" evidence="7">
    <location>
        <begin position="180"/>
        <end position="298"/>
    </location>
</feature>
<dbReference type="GO" id="GO:0005886">
    <property type="term" value="C:plasma membrane"/>
    <property type="evidence" value="ECO:0007669"/>
    <property type="project" value="UniProtKB-SubCell"/>
</dbReference>
<dbReference type="InterPro" id="IPR003838">
    <property type="entry name" value="ABC3_permease_C"/>
</dbReference>
<evidence type="ECO:0000256" key="4">
    <source>
        <dbReference type="ARBA" id="ARBA00022989"/>
    </source>
</evidence>
<feature type="transmembrane region" description="Helical" evidence="6">
    <location>
        <begin position="30"/>
        <end position="52"/>
    </location>
</feature>
<evidence type="ECO:0000256" key="2">
    <source>
        <dbReference type="ARBA" id="ARBA00022475"/>
    </source>
</evidence>
<protein>
    <recommendedName>
        <fullName evidence="7">ABC3 transporter permease C-terminal domain-containing protein</fullName>
    </recommendedName>
</protein>
<feature type="transmembrane region" description="Helical" evidence="6">
    <location>
        <begin position="203"/>
        <end position="221"/>
    </location>
</feature>
<evidence type="ECO:0000256" key="1">
    <source>
        <dbReference type="ARBA" id="ARBA00004651"/>
    </source>
</evidence>
<dbReference type="EMBL" id="LAZR01000030">
    <property type="protein sequence ID" value="KKO02562.1"/>
    <property type="molecule type" value="Genomic_DNA"/>
</dbReference>
<keyword evidence="3 6" id="KW-0812">Transmembrane</keyword>
<dbReference type="PANTHER" id="PTHR47755">
    <property type="entry name" value="CELL DIVISION PROTEIN FTSX"/>
    <property type="match status" value="1"/>
</dbReference>
<keyword evidence="2" id="KW-1003">Cell membrane</keyword>
<feature type="transmembrane region" description="Helical" evidence="6">
    <location>
        <begin position="176"/>
        <end position="197"/>
    </location>
</feature>
<keyword evidence="4 6" id="KW-1133">Transmembrane helix</keyword>
<organism evidence="8">
    <name type="scientific">marine sediment metagenome</name>
    <dbReference type="NCBI Taxonomy" id="412755"/>
    <lineage>
        <taxon>unclassified sequences</taxon>
        <taxon>metagenomes</taxon>
        <taxon>ecological metagenomes</taxon>
    </lineage>
</organism>
<dbReference type="GO" id="GO:0051301">
    <property type="term" value="P:cell division"/>
    <property type="evidence" value="ECO:0007669"/>
    <property type="project" value="InterPro"/>
</dbReference>
<dbReference type="AlphaFoldDB" id="A0A0F9XSR7"/>
<evidence type="ECO:0000256" key="5">
    <source>
        <dbReference type="ARBA" id="ARBA00023136"/>
    </source>
</evidence>
<dbReference type="Pfam" id="PF02687">
    <property type="entry name" value="FtsX"/>
    <property type="match status" value="1"/>
</dbReference>
<feature type="transmembrane region" description="Helical" evidence="6">
    <location>
        <begin position="271"/>
        <end position="293"/>
    </location>
</feature>
<proteinExistence type="predicted"/>
<name>A0A0F9XSR7_9ZZZZ</name>